<dbReference type="GO" id="GO:0030488">
    <property type="term" value="P:tRNA methylation"/>
    <property type="evidence" value="ECO:0007669"/>
    <property type="project" value="UniProtKB-UniRule"/>
</dbReference>
<comment type="subcellular location">
    <subcellularLocation>
        <location evidence="6">Cytoplasm</location>
    </subcellularLocation>
</comment>
<dbReference type="InterPro" id="IPR007158">
    <property type="entry name" value="TrmY"/>
</dbReference>
<evidence type="ECO:0000256" key="4">
    <source>
        <dbReference type="ARBA" id="ARBA00022691"/>
    </source>
</evidence>
<keyword evidence="4 6" id="KW-0949">S-adenosyl-L-methionine</keyword>
<keyword evidence="3 6" id="KW-0808">Transferase</keyword>
<comment type="caution">
    <text evidence="6">Lacks conserved residue(s) required for the propagation of feature annotation.</text>
</comment>
<feature type="binding site" evidence="6">
    <location>
        <position position="161"/>
    </location>
    <ligand>
        <name>S-adenosyl-L-methionine</name>
        <dbReference type="ChEBI" id="CHEBI:59789"/>
    </ligand>
</feature>
<keyword evidence="8" id="KW-1185">Reference proteome</keyword>
<comment type="caution">
    <text evidence="7">The sequence shown here is derived from an EMBL/GenBank/DDBJ whole genome shotgun (WGS) entry which is preliminary data.</text>
</comment>
<gene>
    <name evidence="6" type="primary">trmY</name>
    <name evidence="7" type="ORF">MsAg5_13960</name>
</gene>
<comment type="catalytic activity">
    <reaction evidence="6">
        <text>pseudouridine(54) in tRNA + S-adenosyl-L-methionine = N(1)-methylpseudouridine(54) in tRNA + S-adenosyl-L-homocysteine + H(+)</text>
        <dbReference type="Rhea" id="RHEA:55292"/>
        <dbReference type="Rhea" id="RHEA-COMP:14140"/>
        <dbReference type="Rhea" id="RHEA-COMP:14141"/>
        <dbReference type="ChEBI" id="CHEBI:15378"/>
        <dbReference type="ChEBI" id="CHEBI:57856"/>
        <dbReference type="ChEBI" id="CHEBI:59789"/>
        <dbReference type="ChEBI" id="CHEBI:65314"/>
        <dbReference type="ChEBI" id="CHEBI:74890"/>
        <dbReference type="EC" id="2.1.1.257"/>
    </reaction>
</comment>
<reference evidence="7" key="1">
    <citation type="submission" date="2023-06" db="EMBL/GenBank/DDBJ databases">
        <title>Genome sequence of Methanosarcinaceae archaeon Ag5.</title>
        <authorList>
            <person name="Protasov E."/>
            <person name="Platt K."/>
            <person name="Poehlein A."/>
            <person name="Daniel R."/>
            <person name="Brune A."/>
        </authorList>
    </citation>
    <scope>NUCLEOTIDE SEQUENCE</scope>
    <source>
        <strain evidence="7">Ag5</strain>
    </source>
</reference>
<keyword evidence="1 6" id="KW-0963">Cytoplasm</keyword>
<dbReference type="GO" id="GO:0005737">
    <property type="term" value="C:cytoplasm"/>
    <property type="evidence" value="ECO:0007669"/>
    <property type="project" value="UniProtKB-SubCell"/>
</dbReference>
<dbReference type="GO" id="GO:0008757">
    <property type="term" value="F:S-adenosylmethionine-dependent methyltransferase activity"/>
    <property type="evidence" value="ECO:0007669"/>
    <property type="project" value="UniProtKB-UniRule"/>
</dbReference>
<dbReference type="Gene3D" id="3.40.1280.10">
    <property type="match status" value="1"/>
</dbReference>
<protein>
    <recommendedName>
        <fullName evidence="6">tRNA (pseudouridine(54)-N(1))-methyltransferase</fullName>
        <ecNumber evidence="6">2.1.1.257</ecNumber>
    </recommendedName>
</protein>
<organism evidence="7 8">
    <name type="scientific">Methanolapillus africanus</name>
    <dbReference type="NCBI Taxonomy" id="3028297"/>
    <lineage>
        <taxon>Archaea</taxon>
        <taxon>Methanobacteriati</taxon>
        <taxon>Methanobacteriota</taxon>
        <taxon>Stenosarchaea group</taxon>
        <taxon>Methanomicrobia</taxon>
        <taxon>Methanosarcinales</taxon>
        <taxon>Methanosarcinaceae</taxon>
        <taxon>Methanolapillus</taxon>
    </lineage>
</organism>
<dbReference type="EC" id="2.1.1.257" evidence="6"/>
<dbReference type="InterPro" id="IPR029026">
    <property type="entry name" value="tRNA_m1G_MTases_N"/>
</dbReference>
<dbReference type="PANTHER" id="PTHR40703:SF1">
    <property type="entry name" value="TRNA (PSEUDOURIDINE(54)-N(1))-METHYLTRANSFERASE"/>
    <property type="match status" value="1"/>
</dbReference>
<feature type="binding site" evidence="6">
    <location>
        <position position="194"/>
    </location>
    <ligand>
        <name>S-adenosyl-L-methionine</name>
        <dbReference type="ChEBI" id="CHEBI:59789"/>
    </ligand>
</feature>
<dbReference type="GO" id="GO:0008175">
    <property type="term" value="F:tRNA methyltransferase activity"/>
    <property type="evidence" value="ECO:0007669"/>
    <property type="project" value="UniProtKB-UniRule"/>
</dbReference>
<dbReference type="AlphaFoldDB" id="A0AAE4MK97"/>
<evidence type="ECO:0000313" key="8">
    <source>
        <dbReference type="Proteomes" id="UP001271789"/>
    </source>
</evidence>
<comment type="subunit">
    <text evidence="6">Homodimer.</text>
</comment>
<dbReference type="CDD" id="cd18087">
    <property type="entry name" value="TrmY-like"/>
    <property type="match status" value="1"/>
</dbReference>
<dbReference type="PANTHER" id="PTHR40703">
    <property type="entry name" value="TRNA (PSEUDOURIDINE(54)-N(1))-METHYLTRANSFERASE"/>
    <property type="match status" value="1"/>
</dbReference>
<dbReference type="Proteomes" id="UP001271789">
    <property type="component" value="Unassembled WGS sequence"/>
</dbReference>
<accession>A0AAE4MK97</accession>
<dbReference type="SUPFAM" id="SSF75217">
    <property type="entry name" value="alpha/beta knot"/>
    <property type="match status" value="1"/>
</dbReference>
<dbReference type="InterPro" id="IPR029028">
    <property type="entry name" value="Alpha/beta_knot_MTases"/>
</dbReference>
<dbReference type="NCBIfam" id="NF002560">
    <property type="entry name" value="PRK02135.1"/>
    <property type="match status" value="1"/>
</dbReference>
<name>A0AAE4MK97_9EURY</name>
<keyword evidence="5 6" id="KW-0819">tRNA processing</keyword>
<comment type="similarity">
    <text evidence="6">Belongs to the methyltransferase superfamily. TrmY family.</text>
</comment>
<evidence type="ECO:0000256" key="3">
    <source>
        <dbReference type="ARBA" id="ARBA00022679"/>
    </source>
</evidence>
<dbReference type="EMBL" id="JAWDKD010000020">
    <property type="protein sequence ID" value="MDV0447496.1"/>
    <property type="molecule type" value="Genomic_DNA"/>
</dbReference>
<comment type="function">
    <text evidence="6">Specifically catalyzes the N1-methylation of pseudouridine at position 54 (Psi54) in tRNAs.</text>
</comment>
<evidence type="ECO:0000256" key="5">
    <source>
        <dbReference type="ARBA" id="ARBA00022694"/>
    </source>
</evidence>
<evidence type="ECO:0000313" key="7">
    <source>
        <dbReference type="EMBL" id="MDV0447496.1"/>
    </source>
</evidence>
<keyword evidence="2 6" id="KW-0489">Methyltransferase</keyword>
<sequence length="214" mass="23331">MVDCHLPAMKDFVIIGNKAVTGGKISLNDLPGSAGRMDVLCRCVTASLFISFGMRRDVNVYLILKGEPGPEKIVRFCGATMKSLNPDERSSGSMIQKALLVDAKETETQSTPGVFVRTGNLSGLLEEFKNKCRKLVYLKEDGKDILDADFKAIEDPVFILGDNQGVFEEDEALIRDAGAVSVSVGPISLLSSQCITIILNQMDRNEMQNLPAEE</sequence>
<dbReference type="Pfam" id="PF04013">
    <property type="entry name" value="Methyltrn_RNA_2"/>
    <property type="match status" value="1"/>
</dbReference>
<evidence type="ECO:0000256" key="6">
    <source>
        <dbReference type="HAMAP-Rule" id="MF_00587"/>
    </source>
</evidence>
<dbReference type="HAMAP" id="MF_00587">
    <property type="entry name" value="tRNA_methyltr_TrmY"/>
    <property type="match status" value="1"/>
</dbReference>
<evidence type="ECO:0000256" key="1">
    <source>
        <dbReference type="ARBA" id="ARBA00022490"/>
    </source>
</evidence>
<evidence type="ECO:0000256" key="2">
    <source>
        <dbReference type="ARBA" id="ARBA00022603"/>
    </source>
</evidence>
<feature type="binding site" evidence="6">
    <location>
        <position position="138"/>
    </location>
    <ligand>
        <name>S-adenosyl-L-methionine</name>
        <dbReference type="ChEBI" id="CHEBI:59789"/>
    </ligand>
</feature>
<proteinExistence type="inferred from homology"/>